<dbReference type="InterPro" id="IPR001736">
    <property type="entry name" value="PLipase_D/transphosphatidylase"/>
</dbReference>
<evidence type="ECO:0000313" key="8">
    <source>
        <dbReference type="EMBL" id="GAA4393433.1"/>
    </source>
</evidence>
<evidence type="ECO:0000256" key="5">
    <source>
        <dbReference type="ARBA" id="ARBA00022963"/>
    </source>
</evidence>
<keyword evidence="6" id="KW-0443">Lipid metabolism</keyword>
<name>A0ABP8JN77_9MICO</name>
<proteinExistence type="inferred from homology"/>
<dbReference type="Proteomes" id="UP001500390">
    <property type="component" value="Unassembled WGS sequence"/>
</dbReference>
<evidence type="ECO:0000259" key="7">
    <source>
        <dbReference type="PROSITE" id="PS50035"/>
    </source>
</evidence>
<accession>A0ABP8JN77</accession>
<dbReference type="InterPro" id="IPR025202">
    <property type="entry name" value="PLD-like_dom"/>
</dbReference>
<sequence length="554" mass="60577">MQAVAGTHTVLLGFSLDDPAGCLGFAIHRTDHTEGEARWLRGMKTFGSVVPDPPPGSDWPTNAHPVQGFQWGDYSAKPGHHYTYAVSALGGPPATPVPTATVSLTVRTEVEDDGEHGVWFNRGVAGSQAFARQFAGWVPTSTPDETHPAMAWLSRGLGEALLAFCAEALDDEWSIHGALYELTWGRALQAFGAARDRGADVHLVVHGRDRDAGAANNDRTAEMARAAVVANGVEDLVTWRTAPIKSALHHHKFLVLSRRGIPEAVWTGSTNLTLGAIYGHSNVGHVVRDRAVAARFEAEWERLRDGLPIADLRAVHTADPAPERTVPVGGGVSSVFSPLTGTSLLDWYAELFDAATSSAHVTGAFGLHQVFRDRLAVDRSPVTRTVLLEKVPPPTAAIPRTDDHVRISTGSHLMGDPLQQWATERLTGFNTHVRYIHTKIILIDPLGPDPTILTGSANYSNASTSTNEEHTLIIRAGRTRSSSRRAVRRVADIYLTEYHRLFMHFAFRAMAQDREVNTGVSQWSRHLDETGTWADRYYVDDSWRAAQRRLFSGS</sequence>
<keyword evidence="5" id="KW-0442">Lipid degradation</keyword>
<reference evidence="9" key="1">
    <citation type="journal article" date="2019" name="Int. J. Syst. Evol. Microbiol.">
        <title>The Global Catalogue of Microorganisms (GCM) 10K type strain sequencing project: providing services to taxonomists for standard genome sequencing and annotation.</title>
        <authorList>
            <consortium name="The Broad Institute Genomics Platform"/>
            <consortium name="The Broad Institute Genome Sequencing Center for Infectious Disease"/>
            <person name="Wu L."/>
            <person name="Ma J."/>
        </authorList>
    </citation>
    <scope>NUCLEOTIDE SEQUENCE [LARGE SCALE GENOMIC DNA]</scope>
    <source>
        <strain evidence="9">JCM 17738</strain>
    </source>
</reference>
<dbReference type="CDD" id="cd09172">
    <property type="entry name" value="PLDc_Nuc_like_unchar1_1"/>
    <property type="match status" value="1"/>
</dbReference>
<evidence type="ECO:0000256" key="4">
    <source>
        <dbReference type="ARBA" id="ARBA00022801"/>
    </source>
</evidence>
<dbReference type="PROSITE" id="PS50035">
    <property type="entry name" value="PLD"/>
    <property type="match status" value="1"/>
</dbReference>
<organism evidence="8 9">
    <name type="scientific">Ornithinibacter aureus</name>
    <dbReference type="NCBI Taxonomy" id="622664"/>
    <lineage>
        <taxon>Bacteria</taxon>
        <taxon>Bacillati</taxon>
        <taxon>Actinomycetota</taxon>
        <taxon>Actinomycetes</taxon>
        <taxon>Micrococcales</taxon>
        <taxon>Intrasporangiaceae</taxon>
        <taxon>Ornithinibacter</taxon>
    </lineage>
</organism>
<evidence type="ECO:0000256" key="3">
    <source>
        <dbReference type="ARBA" id="ARBA00012027"/>
    </source>
</evidence>
<protein>
    <recommendedName>
        <fullName evidence="3">phospholipase D</fullName>
        <ecNumber evidence="3">3.1.4.4</ecNumber>
    </recommendedName>
</protein>
<dbReference type="EMBL" id="BAABFX010000022">
    <property type="protein sequence ID" value="GAA4393433.1"/>
    <property type="molecule type" value="Genomic_DNA"/>
</dbReference>
<dbReference type="Pfam" id="PF13091">
    <property type="entry name" value="PLDc_2"/>
    <property type="match status" value="1"/>
</dbReference>
<dbReference type="InterPro" id="IPR051406">
    <property type="entry name" value="PLD_domain"/>
</dbReference>
<gene>
    <name evidence="8" type="ORF">GCM10023153_13410</name>
</gene>
<dbReference type="PANTHER" id="PTHR43856">
    <property type="entry name" value="CARDIOLIPIN HYDROLASE"/>
    <property type="match status" value="1"/>
</dbReference>
<dbReference type="Gene3D" id="3.30.870.10">
    <property type="entry name" value="Endonuclease Chain A"/>
    <property type="match status" value="2"/>
</dbReference>
<comment type="catalytic activity">
    <reaction evidence="1">
        <text>a 1,2-diacyl-sn-glycero-3-phosphocholine + H2O = a 1,2-diacyl-sn-glycero-3-phosphate + choline + H(+)</text>
        <dbReference type="Rhea" id="RHEA:14445"/>
        <dbReference type="ChEBI" id="CHEBI:15354"/>
        <dbReference type="ChEBI" id="CHEBI:15377"/>
        <dbReference type="ChEBI" id="CHEBI:15378"/>
        <dbReference type="ChEBI" id="CHEBI:57643"/>
        <dbReference type="ChEBI" id="CHEBI:58608"/>
        <dbReference type="EC" id="3.1.4.4"/>
    </reaction>
</comment>
<evidence type="ECO:0000313" key="9">
    <source>
        <dbReference type="Proteomes" id="UP001500390"/>
    </source>
</evidence>
<dbReference type="SUPFAM" id="SSF56024">
    <property type="entry name" value="Phospholipase D/nuclease"/>
    <property type="match status" value="2"/>
</dbReference>
<comment type="similarity">
    <text evidence="2">Belongs to the phospholipase D family.</text>
</comment>
<evidence type="ECO:0000256" key="1">
    <source>
        <dbReference type="ARBA" id="ARBA00000798"/>
    </source>
</evidence>
<dbReference type="EC" id="3.1.4.4" evidence="3"/>
<feature type="domain" description="PLD phosphodiesterase" evidence="7">
    <location>
        <begin position="432"/>
        <end position="463"/>
    </location>
</feature>
<dbReference type="PANTHER" id="PTHR43856:SF1">
    <property type="entry name" value="MITOCHONDRIAL CARDIOLIPIN HYDROLASE"/>
    <property type="match status" value="1"/>
</dbReference>
<evidence type="ECO:0000256" key="6">
    <source>
        <dbReference type="ARBA" id="ARBA00023098"/>
    </source>
</evidence>
<keyword evidence="4" id="KW-0378">Hydrolase</keyword>
<evidence type="ECO:0000256" key="2">
    <source>
        <dbReference type="ARBA" id="ARBA00008664"/>
    </source>
</evidence>
<keyword evidence="9" id="KW-1185">Reference proteome</keyword>
<comment type="caution">
    <text evidence="8">The sequence shown here is derived from an EMBL/GenBank/DDBJ whole genome shotgun (WGS) entry which is preliminary data.</text>
</comment>